<comment type="caution">
    <text evidence="3">The sequence shown here is derived from an EMBL/GenBank/DDBJ whole genome shotgun (WGS) entry which is preliminary data.</text>
</comment>
<evidence type="ECO:0000256" key="1">
    <source>
        <dbReference type="SAM" id="MobiDB-lite"/>
    </source>
</evidence>
<dbReference type="AlphaFoldDB" id="A0AA38X9I7"/>
<dbReference type="GO" id="GO:0038038">
    <property type="term" value="C:G protein-coupled receptor homodimeric complex"/>
    <property type="evidence" value="ECO:0007669"/>
    <property type="project" value="TreeGrafter"/>
</dbReference>
<feature type="transmembrane region" description="Helical" evidence="2">
    <location>
        <begin position="93"/>
        <end position="114"/>
    </location>
</feature>
<feature type="transmembrane region" description="Helical" evidence="2">
    <location>
        <begin position="149"/>
        <end position="166"/>
    </location>
</feature>
<keyword evidence="2" id="KW-0472">Membrane</keyword>
<keyword evidence="2" id="KW-0812">Transmembrane</keyword>
<reference evidence="3" key="1">
    <citation type="submission" date="2022-10" db="EMBL/GenBank/DDBJ databases">
        <title>Culturing micro-colonial fungi from biological soil crusts in the Mojave desert and describing Neophaeococcomyces mojavensis, and introducing the new genera and species Taxawa tesnikishii.</title>
        <authorList>
            <person name="Kurbessoian T."/>
            <person name="Stajich J.E."/>
        </authorList>
    </citation>
    <scope>NUCLEOTIDE SEQUENCE</scope>
    <source>
        <strain evidence="3">TK_35</strain>
    </source>
</reference>
<dbReference type="InterPro" id="IPR000366">
    <property type="entry name" value="GPCR_STE2"/>
</dbReference>
<keyword evidence="4" id="KW-1185">Reference proteome</keyword>
<feature type="transmembrane region" description="Helical" evidence="2">
    <location>
        <begin position="270"/>
        <end position="293"/>
    </location>
</feature>
<evidence type="ECO:0000313" key="4">
    <source>
        <dbReference type="Proteomes" id="UP001172681"/>
    </source>
</evidence>
<feature type="region of interest" description="Disordered" evidence="1">
    <location>
        <begin position="328"/>
        <end position="384"/>
    </location>
</feature>
<dbReference type="Proteomes" id="UP001172681">
    <property type="component" value="Unassembled WGS sequence"/>
</dbReference>
<evidence type="ECO:0000256" key="2">
    <source>
        <dbReference type="SAM" id="Phobius"/>
    </source>
</evidence>
<gene>
    <name evidence="3" type="ORF">H2204_015589</name>
</gene>
<accession>A0AA38X9I7</accession>
<dbReference type="GO" id="GO:0004932">
    <property type="term" value="F:mating-type factor pheromone receptor activity"/>
    <property type="evidence" value="ECO:0007669"/>
    <property type="project" value="InterPro"/>
</dbReference>
<dbReference type="EMBL" id="JAPDRN010000266">
    <property type="protein sequence ID" value="KAJ9609275.1"/>
    <property type="molecule type" value="Genomic_DNA"/>
</dbReference>
<name>A0AA38X9I7_9EURO</name>
<feature type="transmembrane region" description="Helical" evidence="2">
    <location>
        <begin position="299"/>
        <end position="320"/>
    </location>
</feature>
<feature type="transmembrane region" description="Helical" evidence="2">
    <location>
        <begin position="228"/>
        <end position="249"/>
    </location>
</feature>
<proteinExistence type="predicted"/>
<evidence type="ECO:0000313" key="3">
    <source>
        <dbReference type="EMBL" id="KAJ9609275.1"/>
    </source>
</evidence>
<protein>
    <submittedName>
        <fullName evidence="3">Uncharacterized protein</fullName>
    </submittedName>
</protein>
<feature type="transmembrane region" description="Helical" evidence="2">
    <location>
        <begin position="58"/>
        <end position="81"/>
    </location>
</feature>
<organism evidence="3 4">
    <name type="scientific">Knufia peltigerae</name>
    <dbReference type="NCBI Taxonomy" id="1002370"/>
    <lineage>
        <taxon>Eukaryota</taxon>
        <taxon>Fungi</taxon>
        <taxon>Dikarya</taxon>
        <taxon>Ascomycota</taxon>
        <taxon>Pezizomycotina</taxon>
        <taxon>Eurotiomycetes</taxon>
        <taxon>Chaetothyriomycetidae</taxon>
        <taxon>Chaetothyriales</taxon>
        <taxon>Trichomeriaceae</taxon>
        <taxon>Knufia</taxon>
    </lineage>
</organism>
<dbReference type="Pfam" id="PF02116">
    <property type="entry name" value="STE2"/>
    <property type="match status" value="1"/>
</dbReference>
<dbReference type="GO" id="GO:0000750">
    <property type="term" value="P:pheromone-dependent signal transduction involved in conjugation with cellular fusion"/>
    <property type="evidence" value="ECO:0007669"/>
    <property type="project" value="TreeGrafter"/>
</dbReference>
<keyword evidence="2" id="KW-1133">Transmembrane helix</keyword>
<sequence>MASTVVLATPTASPTVFPTAGIGGEYYTNPLFEVPVYTGYARSAITWQMLDAWNIVGLQYAVAEGIACGLIWATFIYLLALTPSRKRSTRFHIILFTGLCFETTHLTMDAISLVTPGLSANSAYLVLTRDMASSVWTTSYKAFYTSTQALNWVAFICATTCLWIQAQGLLATLKVRSSIAYVVVLVYLVSAALATLIASLVYWIYQIKVIPDNIDWDMALYARKLRNIYLLLYAISIGSFSLVNLFSVLETMWRRPFSIIKSESVYHSALNLLGLLGIQSCLVPLIFCIMQIVYTGNEWVLPALLLPSVYLILPLGTLFVTINATNTTTTTTTTDDNETRKGDGEGVATSPRKLAADMMSPLKKRHVQRDGASSSPSPSAVIMPDDSTVVEAPSVVIDWADQDNNKVDGKAKTLEV</sequence>
<dbReference type="PANTHER" id="PTHR28009">
    <property type="entry name" value="PHEROMONE ALPHA FACTOR RECEPTOR"/>
    <property type="match status" value="1"/>
</dbReference>
<dbReference type="PANTHER" id="PTHR28009:SF1">
    <property type="entry name" value="PHEROMONE ALPHA FACTOR RECEPTOR"/>
    <property type="match status" value="1"/>
</dbReference>
<feature type="transmembrane region" description="Helical" evidence="2">
    <location>
        <begin position="178"/>
        <end position="205"/>
    </location>
</feature>